<dbReference type="GO" id="GO:0140359">
    <property type="term" value="F:ABC-type transporter activity"/>
    <property type="evidence" value="ECO:0007669"/>
    <property type="project" value="InterPro"/>
</dbReference>
<dbReference type="InterPro" id="IPR036640">
    <property type="entry name" value="ABC1_TM_sf"/>
</dbReference>
<evidence type="ECO:0000256" key="6">
    <source>
        <dbReference type="ARBA" id="ARBA00022989"/>
    </source>
</evidence>
<keyword evidence="12" id="KW-1185">Reference proteome</keyword>
<feature type="transmembrane region" description="Helical" evidence="8">
    <location>
        <begin position="1030"/>
        <end position="1048"/>
    </location>
</feature>
<sequence length="1324" mass="146041">MATTTADDDFGPQRWPHFDFTLLFSQTILTILPASLLVLATPLYLSRCFKSPAVVSGSIWTWAKLAATSALAGLEIASLVLWATIPAYRTEASLAASSLSCVGAVCIVAIVNLEHRHSLRSSAFISLYLSITFLLDIAKSRSYFARPGLQVVGGLAAATAVVKLALVLLEEIPKRSDGPVTPLYRETTSGFWTRSLFLWLNSTFLLGFRTILDVKHLGNLGPEFASEYLLAKFEPVWEKQRKTHSPTSPILMKATFYTLFWPCCAVVVPRLLNIGFTFSQPFLIQRIVSFLSEESPSVNVRNGLIGATVLIYSGIAITTASHNHMTYRLITRLRGVLVTQIFKKTMVISQSKAKDSAALTLMSTDIDSLVHGTTKLHKIWASIIEFGLGLYCLTRTVGAATFLVAIPAFITTVGAYLLGKRMIPARAAWNKEVEKRVATTWSVLTQIKSIRMMGLGPLVADVIQGLRESEMKRSITYRISYVATFSTGVLCHGLTSILVIIPAVYWTTYKDGLIPTEIFTTLAFISLTAYPLFHIVDSYPVFASMFGCFQRIQEYLLLDECDDKRETISDLILRNEFSEKEIASDSMSLKRSPSIKLQFPQPPVVFVEANISAETGAQTLLHNVTFSINRSEIAVVLGRTSSGKSTLLRAVLGEAQVTHGLIYVEQRKIAYCGQTPWLQDSSIRENIIWETTYEKDWYDTVLTACLLNDDLQQLPDGDLTTAGTGGANLSGGQRQRVALARAVYSRVTLMVLDNVFSSLDQSTAQAIFHRLFSADGLLRRFGSTVIMTTHSVEYTKAADRILMIESDGSVASILNARNMVQDESRFKDFVSATVQEVEGRPSQNENSLENQLAKILPDSEDALSVRQKGDLKLYSFYLASASRHNWIIFLVGVMLVAVTERWPDIFVRIWVEVAAQDKAYVTGYILLTFLSVVLMAVIRHLDLEAKTPLYALFTELATGLTHIRGFGYNIKYLHQSFVLLDFSQRPFYFMFCIQRWLCLVADLIVLGIATALVSFALCTTGQGTASQGSMGLALLNLVNFGVVISGLIEDWRFLETSLGAISRIRSFVQTTPTEQKRCSELELPSGCLQRGAIEMKDVTSTYKSLSSQATVALRDVSLIVKAGQRVAVTGRTGSGKSTLILTLLDFLDYSGVIKIDGVDLTDIPRQALRSMITTIPQDLVELPGSVRNNLIPATLTRPDDQSHDAKLLDVLERVGLWTYITSRGGLDEPLASMGFSHGQRQLLGVARAIVHQMESGSGLVLIDEATSAMDEETSRAIQQVMKSAFVGCTVITVTHRPEITQSSDVIVQIADGRIASIAERDSRR</sequence>
<feature type="transmembrane region" description="Helical" evidence="8">
    <location>
        <begin position="119"/>
        <end position="137"/>
    </location>
</feature>
<dbReference type="InterPro" id="IPR017871">
    <property type="entry name" value="ABC_transporter-like_CS"/>
</dbReference>
<feature type="transmembrane region" description="Helical" evidence="8">
    <location>
        <begin position="518"/>
        <end position="536"/>
    </location>
</feature>
<proteinExistence type="predicted"/>
<evidence type="ECO:0000256" key="5">
    <source>
        <dbReference type="ARBA" id="ARBA00022840"/>
    </source>
</evidence>
<comment type="caution">
    <text evidence="11">The sequence shown here is derived from an EMBL/GenBank/DDBJ whole genome shotgun (WGS) entry which is preliminary data.</text>
</comment>
<dbReference type="STRING" id="1081109.A0A168AQU7"/>
<evidence type="ECO:0000259" key="9">
    <source>
        <dbReference type="PROSITE" id="PS50893"/>
    </source>
</evidence>
<evidence type="ECO:0000256" key="2">
    <source>
        <dbReference type="ARBA" id="ARBA00022448"/>
    </source>
</evidence>
<feature type="transmembrane region" description="Helical" evidence="8">
    <location>
        <begin position="397"/>
        <end position="418"/>
    </location>
</feature>
<reference evidence="11 12" key="1">
    <citation type="journal article" date="2016" name="Genome Biol. Evol.">
        <title>Divergent and convergent evolution of fungal pathogenicity.</title>
        <authorList>
            <person name="Shang Y."/>
            <person name="Xiao G."/>
            <person name="Zheng P."/>
            <person name="Cen K."/>
            <person name="Zhan S."/>
            <person name="Wang C."/>
        </authorList>
    </citation>
    <scope>NUCLEOTIDE SEQUENCE [LARGE SCALE GENOMIC DNA]</scope>
    <source>
        <strain evidence="11 12">RCEF 2490</strain>
    </source>
</reference>
<keyword evidence="2" id="KW-0813">Transport</keyword>
<dbReference type="PANTHER" id="PTHR24223:SF399">
    <property type="entry name" value="ABC TRANSPORTER ATNG"/>
    <property type="match status" value="1"/>
</dbReference>
<feature type="transmembrane region" description="Helical" evidence="8">
    <location>
        <begin position="20"/>
        <end position="45"/>
    </location>
</feature>
<feature type="transmembrane region" description="Helical" evidence="8">
    <location>
        <begin position="876"/>
        <end position="899"/>
    </location>
</feature>
<keyword evidence="7 8" id="KW-0472">Membrane</keyword>
<dbReference type="PROSITE" id="PS50929">
    <property type="entry name" value="ABC_TM1F"/>
    <property type="match status" value="1"/>
</dbReference>
<feature type="transmembrane region" description="Helical" evidence="8">
    <location>
        <begin position="919"/>
        <end position="937"/>
    </location>
</feature>
<feature type="transmembrane region" description="Helical" evidence="8">
    <location>
        <begin position="189"/>
        <end position="208"/>
    </location>
</feature>
<feature type="domain" description="ABC transmembrane type-1" evidence="10">
    <location>
        <begin position="271"/>
        <end position="544"/>
    </location>
</feature>
<dbReference type="InterPro" id="IPR050173">
    <property type="entry name" value="ABC_transporter_C-like"/>
</dbReference>
<keyword evidence="3 8" id="KW-0812">Transmembrane</keyword>
<feature type="transmembrane region" description="Helical" evidence="8">
    <location>
        <begin position="949"/>
        <end position="967"/>
    </location>
</feature>
<dbReference type="PROSITE" id="PS50893">
    <property type="entry name" value="ABC_TRANSPORTER_2"/>
    <property type="match status" value="2"/>
</dbReference>
<comment type="subcellular location">
    <subcellularLocation>
        <location evidence="1">Membrane</location>
        <topology evidence="1">Multi-pass membrane protein</topology>
    </subcellularLocation>
</comment>
<feature type="transmembrane region" description="Helical" evidence="8">
    <location>
        <begin position="987"/>
        <end position="1018"/>
    </location>
</feature>
<dbReference type="GO" id="GO:0005524">
    <property type="term" value="F:ATP binding"/>
    <property type="evidence" value="ECO:0007669"/>
    <property type="project" value="UniProtKB-KW"/>
</dbReference>
<dbReference type="EMBL" id="AZGY01000011">
    <property type="protein sequence ID" value="KZZ94221.1"/>
    <property type="molecule type" value="Genomic_DNA"/>
</dbReference>
<dbReference type="Gene3D" id="1.20.1560.10">
    <property type="entry name" value="ABC transporter type 1, transmembrane domain"/>
    <property type="match status" value="2"/>
</dbReference>
<dbReference type="PANTHER" id="PTHR24223">
    <property type="entry name" value="ATP-BINDING CASSETTE SUB-FAMILY C"/>
    <property type="match status" value="1"/>
</dbReference>
<dbReference type="InterPro" id="IPR003439">
    <property type="entry name" value="ABC_transporter-like_ATP-bd"/>
</dbReference>
<dbReference type="Proteomes" id="UP000078544">
    <property type="component" value="Unassembled WGS sequence"/>
</dbReference>
<dbReference type="InterPro" id="IPR027417">
    <property type="entry name" value="P-loop_NTPase"/>
</dbReference>
<dbReference type="SUPFAM" id="SSF52540">
    <property type="entry name" value="P-loop containing nucleoside triphosphate hydrolases"/>
    <property type="match status" value="2"/>
</dbReference>
<dbReference type="InterPro" id="IPR003593">
    <property type="entry name" value="AAA+_ATPase"/>
</dbReference>
<keyword evidence="6 8" id="KW-1133">Transmembrane helix</keyword>
<protein>
    <submittedName>
        <fullName evidence="11">ABC transporter, transmembrane domain, type 1</fullName>
    </submittedName>
</protein>
<evidence type="ECO:0000259" key="10">
    <source>
        <dbReference type="PROSITE" id="PS50929"/>
    </source>
</evidence>
<dbReference type="GO" id="GO:0016887">
    <property type="term" value="F:ATP hydrolysis activity"/>
    <property type="evidence" value="ECO:0007669"/>
    <property type="project" value="InterPro"/>
</dbReference>
<dbReference type="Pfam" id="PF00005">
    <property type="entry name" value="ABC_tran"/>
    <property type="match status" value="2"/>
</dbReference>
<accession>A0A168AQU7</accession>
<feature type="transmembrane region" description="Helical" evidence="8">
    <location>
        <begin position="149"/>
        <end position="169"/>
    </location>
</feature>
<evidence type="ECO:0000313" key="11">
    <source>
        <dbReference type="EMBL" id="KZZ94221.1"/>
    </source>
</evidence>
<dbReference type="OrthoDB" id="6500128at2759"/>
<dbReference type="SMART" id="SM00382">
    <property type="entry name" value="AAA"/>
    <property type="match status" value="2"/>
</dbReference>
<keyword evidence="4" id="KW-0547">Nucleotide-binding</keyword>
<feature type="transmembrane region" description="Helical" evidence="8">
    <location>
        <begin position="481"/>
        <end position="506"/>
    </location>
</feature>
<evidence type="ECO:0000256" key="7">
    <source>
        <dbReference type="ARBA" id="ARBA00023136"/>
    </source>
</evidence>
<gene>
    <name evidence="11" type="ORF">AAL_05188</name>
</gene>
<organism evidence="11 12">
    <name type="scientific">Moelleriella libera RCEF 2490</name>
    <dbReference type="NCBI Taxonomy" id="1081109"/>
    <lineage>
        <taxon>Eukaryota</taxon>
        <taxon>Fungi</taxon>
        <taxon>Dikarya</taxon>
        <taxon>Ascomycota</taxon>
        <taxon>Pezizomycotina</taxon>
        <taxon>Sordariomycetes</taxon>
        <taxon>Hypocreomycetidae</taxon>
        <taxon>Hypocreales</taxon>
        <taxon>Clavicipitaceae</taxon>
        <taxon>Moelleriella</taxon>
    </lineage>
</organism>
<keyword evidence="5" id="KW-0067">ATP-binding</keyword>
<evidence type="ECO:0000256" key="8">
    <source>
        <dbReference type="SAM" id="Phobius"/>
    </source>
</evidence>
<dbReference type="SUPFAM" id="SSF90123">
    <property type="entry name" value="ABC transporter transmembrane region"/>
    <property type="match status" value="2"/>
</dbReference>
<name>A0A168AQU7_9HYPO</name>
<evidence type="ECO:0000256" key="4">
    <source>
        <dbReference type="ARBA" id="ARBA00022741"/>
    </source>
</evidence>
<dbReference type="PROSITE" id="PS00211">
    <property type="entry name" value="ABC_TRANSPORTER_1"/>
    <property type="match status" value="2"/>
</dbReference>
<dbReference type="Pfam" id="PF24357">
    <property type="entry name" value="TMD0_ABC"/>
    <property type="match status" value="1"/>
</dbReference>
<dbReference type="InterPro" id="IPR056227">
    <property type="entry name" value="TMD0_ABC"/>
</dbReference>
<evidence type="ECO:0000256" key="1">
    <source>
        <dbReference type="ARBA" id="ARBA00004141"/>
    </source>
</evidence>
<feature type="transmembrane region" description="Helical" evidence="8">
    <location>
        <begin position="65"/>
        <end position="85"/>
    </location>
</feature>
<dbReference type="Gene3D" id="3.40.50.300">
    <property type="entry name" value="P-loop containing nucleotide triphosphate hydrolases"/>
    <property type="match status" value="2"/>
</dbReference>
<feature type="domain" description="ABC transporter" evidence="9">
    <location>
        <begin position="606"/>
        <end position="832"/>
    </location>
</feature>
<dbReference type="GO" id="GO:0016020">
    <property type="term" value="C:membrane"/>
    <property type="evidence" value="ECO:0007669"/>
    <property type="project" value="UniProtKB-SubCell"/>
</dbReference>
<evidence type="ECO:0000256" key="3">
    <source>
        <dbReference type="ARBA" id="ARBA00022692"/>
    </source>
</evidence>
<feature type="domain" description="ABC transporter" evidence="9">
    <location>
        <begin position="1093"/>
        <end position="1324"/>
    </location>
</feature>
<dbReference type="InterPro" id="IPR011527">
    <property type="entry name" value="ABC1_TM_dom"/>
</dbReference>
<feature type="transmembrane region" description="Helical" evidence="8">
    <location>
        <begin position="92"/>
        <end position="113"/>
    </location>
</feature>
<evidence type="ECO:0000313" key="12">
    <source>
        <dbReference type="Proteomes" id="UP000078544"/>
    </source>
</evidence>
<feature type="transmembrane region" description="Helical" evidence="8">
    <location>
        <begin position="250"/>
        <end position="272"/>
    </location>
</feature>